<dbReference type="Proteomes" id="UP000615026">
    <property type="component" value="Unassembled WGS sequence"/>
</dbReference>
<sequence>MSINPILICSLAICQSELALSTSPASEFNASDSSTIEQFKTTANLSEVTVEPEISNDNNRLLVVPPENLAIPRFSTPKISNTELLEEAVVLGNDSEEASVHLETENEEVIFPAEFLSMDNNSIEDATQASADQLSREHSLQEPTEIRANDSESSLDGIRNIPREAHLLSELPQEEILDDDLGEVILLRGCMKRVPRGKKAHTV</sequence>
<reference evidence="2" key="1">
    <citation type="submission" date="2020-10" db="EMBL/GenBank/DDBJ databases">
        <authorList>
            <person name="Castelo-Branco R."/>
            <person name="Eusebio N."/>
            <person name="Adriana R."/>
            <person name="Vieira A."/>
            <person name="Brugerolle De Fraissinette N."/>
            <person name="Rezende De Castro R."/>
            <person name="Schneider M.P."/>
            <person name="Vasconcelos V."/>
            <person name="Leao P.N."/>
        </authorList>
    </citation>
    <scope>NUCLEOTIDE SEQUENCE</scope>
    <source>
        <strain evidence="2">LEGE 11479</strain>
    </source>
</reference>
<feature type="compositionally biased region" description="Basic and acidic residues" evidence="1">
    <location>
        <begin position="134"/>
        <end position="150"/>
    </location>
</feature>
<accession>A0A929A003</accession>
<evidence type="ECO:0000313" key="2">
    <source>
        <dbReference type="EMBL" id="MBE9070531.1"/>
    </source>
</evidence>
<dbReference type="AlphaFoldDB" id="A0A929A003"/>
<evidence type="ECO:0000313" key="3">
    <source>
        <dbReference type="Proteomes" id="UP000615026"/>
    </source>
</evidence>
<gene>
    <name evidence="2" type="ORF">IQ260_28200</name>
</gene>
<dbReference type="RefSeq" id="WP_193996392.1">
    <property type="nucleotide sequence ID" value="NZ_JADEXP010000455.1"/>
</dbReference>
<feature type="region of interest" description="Disordered" evidence="1">
    <location>
        <begin position="127"/>
        <end position="156"/>
    </location>
</feature>
<dbReference type="EMBL" id="JADEXP010000455">
    <property type="protein sequence ID" value="MBE9070531.1"/>
    <property type="molecule type" value="Genomic_DNA"/>
</dbReference>
<comment type="caution">
    <text evidence="2">The sequence shown here is derived from an EMBL/GenBank/DDBJ whole genome shotgun (WGS) entry which is preliminary data.</text>
</comment>
<name>A0A929A003_LEPEC</name>
<organism evidence="2 3">
    <name type="scientific">Leptolyngbya cf. ectocarpi LEGE 11479</name>
    <dbReference type="NCBI Taxonomy" id="1828722"/>
    <lineage>
        <taxon>Bacteria</taxon>
        <taxon>Bacillati</taxon>
        <taxon>Cyanobacteriota</taxon>
        <taxon>Cyanophyceae</taxon>
        <taxon>Leptolyngbyales</taxon>
        <taxon>Leptolyngbyaceae</taxon>
        <taxon>Leptolyngbya group</taxon>
        <taxon>Leptolyngbya</taxon>
    </lineage>
</organism>
<keyword evidence="3" id="KW-1185">Reference proteome</keyword>
<protein>
    <submittedName>
        <fullName evidence="2">Uncharacterized protein</fullName>
    </submittedName>
</protein>
<evidence type="ECO:0000256" key="1">
    <source>
        <dbReference type="SAM" id="MobiDB-lite"/>
    </source>
</evidence>
<proteinExistence type="predicted"/>